<feature type="domain" description="MYND-type" evidence="6">
    <location>
        <begin position="162"/>
        <end position="198"/>
    </location>
</feature>
<dbReference type="Gene3D" id="6.10.140.2220">
    <property type="match status" value="1"/>
</dbReference>
<feature type="region of interest" description="Disordered" evidence="5">
    <location>
        <begin position="200"/>
        <end position="219"/>
    </location>
</feature>
<keyword evidence="8" id="KW-1185">Reference proteome</keyword>
<evidence type="ECO:0000256" key="3">
    <source>
        <dbReference type="ARBA" id="ARBA00022833"/>
    </source>
</evidence>
<dbReference type="InterPro" id="IPR002893">
    <property type="entry name" value="Znf_MYND"/>
</dbReference>
<gene>
    <name evidence="7" type="ORF">CSSPJE1EN2_LOCUS1328</name>
</gene>
<evidence type="ECO:0000259" key="6">
    <source>
        <dbReference type="PROSITE" id="PS50865"/>
    </source>
</evidence>
<dbReference type="Proteomes" id="UP001497522">
    <property type="component" value="Chromosome 1"/>
</dbReference>
<evidence type="ECO:0000256" key="5">
    <source>
        <dbReference type="SAM" id="MobiDB-lite"/>
    </source>
</evidence>
<organism evidence="7 8">
    <name type="scientific">Sphagnum jensenii</name>
    <dbReference type="NCBI Taxonomy" id="128206"/>
    <lineage>
        <taxon>Eukaryota</taxon>
        <taxon>Viridiplantae</taxon>
        <taxon>Streptophyta</taxon>
        <taxon>Embryophyta</taxon>
        <taxon>Bryophyta</taxon>
        <taxon>Sphagnophytina</taxon>
        <taxon>Sphagnopsida</taxon>
        <taxon>Sphagnales</taxon>
        <taxon>Sphagnaceae</taxon>
        <taxon>Sphagnum</taxon>
    </lineage>
</organism>
<evidence type="ECO:0000313" key="7">
    <source>
        <dbReference type="EMBL" id="CAK9858333.1"/>
    </source>
</evidence>
<accession>A0ABP1A716</accession>
<keyword evidence="1" id="KW-0479">Metal-binding</keyword>
<dbReference type="EMBL" id="OZ023702">
    <property type="protein sequence ID" value="CAK9858333.1"/>
    <property type="molecule type" value="Genomic_DNA"/>
</dbReference>
<dbReference type="InterPro" id="IPR027974">
    <property type="entry name" value="DUF4470"/>
</dbReference>
<dbReference type="PROSITE" id="PS50865">
    <property type="entry name" value="ZF_MYND_2"/>
    <property type="match status" value="1"/>
</dbReference>
<name>A0ABP1A716_9BRYO</name>
<proteinExistence type="predicted"/>
<evidence type="ECO:0000256" key="2">
    <source>
        <dbReference type="ARBA" id="ARBA00022771"/>
    </source>
</evidence>
<keyword evidence="3" id="KW-0862">Zinc</keyword>
<protein>
    <recommendedName>
        <fullName evidence="6">MYND-type domain-containing protein</fullName>
    </recommendedName>
</protein>
<keyword evidence="2 4" id="KW-0863">Zinc-finger</keyword>
<dbReference type="Pfam" id="PF01753">
    <property type="entry name" value="zf-MYND"/>
    <property type="match status" value="1"/>
</dbReference>
<evidence type="ECO:0000313" key="8">
    <source>
        <dbReference type="Proteomes" id="UP001497522"/>
    </source>
</evidence>
<dbReference type="Pfam" id="PF14737">
    <property type="entry name" value="DUF4470"/>
    <property type="match status" value="1"/>
</dbReference>
<evidence type="ECO:0000256" key="1">
    <source>
        <dbReference type="ARBA" id="ARBA00022723"/>
    </source>
</evidence>
<evidence type="ECO:0000256" key="4">
    <source>
        <dbReference type="PROSITE-ProRule" id="PRU00134"/>
    </source>
</evidence>
<reference evidence="7 8" key="1">
    <citation type="submission" date="2024-03" db="EMBL/GenBank/DDBJ databases">
        <authorList>
            <consortium name="ELIXIR-Norway"/>
            <consortium name="Elixir Norway"/>
        </authorList>
    </citation>
    <scope>NUCLEOTIDE SEQUENCE [LARGE SCALE GENOMIC DNA]</scope>
</reference>
<sequence length="707" mass="79058">MAARLGSRLSLGQLIIGLWRPWDGAVQRSTSFPPCQKILDDHWSPLASMNQHPEATKSNNDCHLESSDYEIADKNHLQYFRPNVNCSYLSSFRIKIQYTHHPDGHVAKACSFHTLSTEETPETESLRIHEAELPEITSFGSGIRNQPLKMNPCANHIAHVTDSLCSKPGIIVCPSCNLVSYCSDGCRMQNWEKHRSKCLSSQLDVPPPSPPKETQGPTTDVVMKGSEWLWGNVPAYGLLGNHLGNLPEHIQVCFAASGDLRNTIETVCQLPEHFQGSLTVYLNDYNPKIAFRNLLMLELLRFYGFEAIDTVIALWCSVLLTANQLLVCDNAARTLLDRSLTEMKFHEMHFPGSGGSTIHAQFDKSTLWNLIPRVTVQESPVATTTTLKSCMQPQSYALNCKLGCLQPAHRVAWKEYLDHGLVLPFSADKRVHDQLNPYLHNSSVTATLADGSSPLDGWDPSSLLAAATRENLPPMDLYGHLFFHLRERLSTFISRLHSCQVHFRLSCCDASSMATKLQRSGVRLHRVDTSNIADETYQGIAGVLQDWGPLLEQDMPGVTLVTLLMNWPLHCPDSAHQISTSRLTEDDLREALVGISARTSDDPGFAKLLARGLQHGDLSLVRYFHNSSKAFLRYLDSRSADRIGKSVDIQRREAHLIVPHRLFVGMDASINATPGDTTSSDLCYYHTAVHSYTFTERYVEWEVVGMQ</sequence>
<dbReference type="SUPFAM" id="SSF144232">
    <property type="entry name" value="HIT/MYND zinc finger-like"/>
    <property type="match status" value="1"/>
</dbReference>